<accession>A0A2S5GHN3</accession>
<gene>
    <name evidence="1" type="ORF">C4E15_30085</name>
</gene>
<protein>
    <submittedName>
        <fullName evidence="1">Uncharacterized protein</fullName>
    </submittedName>
</protein>
<evidence type="ECO:0000313" key="1">
    <source>
        <dbReference type="EMBL" id="PPA72552.1"/>
    </source>
</evidence>
<name>A0A2S5GHN3_9BURK</name>
<comment type="caution">
    <text evidence="1">The sequence shown here is derived from an EMBL/GenBank/DDBJ whole genome shotgun (WGS) entry which is preliminary data.</text>
</comment>
<dbReference type="AlphaFoldDB" id="A0A2S5GHN3"/>
<reference evidence="1 2" key="1">
    <citation type="submission" date="2018-02" db="EMBL/GenBank/DDBJ databases">
        <title>Draft Genome of Achromobacter spanius stain 6.</title>
        <authorList>
            <person name="Gunasekera T.S."/>
            <person name="Radwan O."/>
            <person name="Ruiz O.N."/>
        </authorList>
    </citation>
    <scope>NUCLEOTIDE SEQUENCE [LARGE SCALE GENOMIC DNA]</scope>
    <source>
        <strain evidence="1 2">6</strain>
    </source>
</reference>
<dbReference type="RefSeq" id="WP_104145974.1">
    <property type="nucleotide sequence ID" value="NZ_PREU01000027.1"/>
</dbReference>
<sequence>MIDNPEANIARAVSFEVGALEGELNAVIMRVEHIPLADSAAEETPGSFVFILDREQAADLKRQLLNALGWFGPGPPQVAH</sequence>
<dbReference type="EMBL" id="PREU01000027">
    <property type="protein sequence ID" value="PPA72552.1"/>
    <property type="molecule type" value="Genomic_DNA"/>
</dbReference>
<proteinExistence type="predicted"/>
<organism evidence="1 2">
    <name type="scientific">Achromobacter spanius</name>
    <dbReference type="NCBI Taxonomy" id="217203"/>
    <lineage>
        <taxon>Bacteria</taxon>
        <taxon>Pseudomonadati</taxon>
        <taxon>Pseudomonadota</taxon>
        <taxon>Betaproteobacteria</taxon>
        <taxon>Burkholderiales</taxon>
        <taxon>Alcaligenaceae</taxon>
        <taxon>Achromobacter</taxon>
    </lineage>
</organism>
<dbReference type="OrthoDB" id="9927650at2"/>
<evidence type="ECO:0000313" key="2">
    <source>
        <dbReference type="Proteomes" id="UP000239990"/>
    </source>
</evidence>
<dbReference type="Proteomes" id="UP000239990">
    <property type="component" value="Unassembled WGS sequence"/>
</dbReference>